<feature type="signal peptide" evidence="5">
    <location>
        <begin position="1"/>
        <end position="21"/>
    </location>
</feature>
<keyword evidence="5" id="KW-0732">Signal</keyword>
<dbReference type="Pfam" id="PF14743">
    <property type="entry name" value="DNA_ligase_OB_2"/>
    <property type="match status" value="1"/>
</dbReference>
<dbReference type="GO" id="GO:0006281">
    <property type="term" value="P:DNA repair"/>
    <property type="evidence" value="ECO:0007669"/>
    <property type="project" value="UniProtKB-KW"/>
</dbReference>
<feature type="domain" description="DNA ligase OB-like" evidence="6">
    <location>
        <begin position="211"/>
        <end position="275"/>
    </location>
</feature>
<evidence type="ECO:0000256" key="4">
    <source>
        <dbReference type="ARBA" id="ARBA00023204"/>
    </source>
</evidence>
<evidence type="ECO:0000256" key="2">
    <source>
        <dbReference type="ARBA" id="ARBA00022705"/>
    </source>
</evidence>
<dbReference type="Gene3D" id="3.30.470.30">
    <property type="entry name" value="DNA ligase/mRNA capping enzyme"/>
    <property type="match status" value="1"/>
</dbReference>
<dbReference type="AlphaFoldDB" id="A0A418XZK6"/>
<dbReference type="InterPro" id="IPR012340">
    <property type="entry name" value="NA-bd_OB-fold"/>
</dbReference>
<dbReference type="CDD" id="cd07896">
    <property type="entry name" value="Adenylation_kDNA_ligase_like"/>
    <property type="match status" value="1"/>
</dbReference>
<dbReference type="PANTHER" id="PTHR47810">
    <property type="entry name" value="DNA LIGASE"/>
    <property type="match status" value="1"/>
</dbReference>
<keyword evidence="8" id="KW-1185">Reference proteome</keyword>
<dbReference type="Gene3D" id="3.30.1490.70">
    <property type="match status" value="1"/>
</dbReference>
<comment type="caution">
    <text evidence="7">The sequence shown here is derived from an EMBL/GenBank/DDBJ whole genome shotgun (WGS) entry which is preliminary data.</text>
</comment>
<sequence length="281" mass="31315">MTVFLKSVCVFLFSIALVAEAQPPALQLAKVYLPGMPLDGYWVSEKLDGVRAYWDGAQLWSKGGNRIAAPEWFTRGYPDQAMEGELWMGRGRFAEVSAAVRRLRPQAQEWRQIRLMLFDLPESRQPFAVRVQEMRALVAASSSYTLEMITQTPATDHDRLMLQLDKVMARGGEGLMLHHGDSVYHAGRSDAVLKVKSYQDAEARVTGHVVGQGKFAGMLGALQVETDDGRRFRLGTGFSDAERRDPPPIGSTVTFKYYGLTATGLPRFASFLRVREDAPVN</sequence>
<dbReference type="NCBIfam" id="NF006592">
    <property type="entry name" value="PRK09125.1"/>
    <property type="match status" value="1"/>
</dbReference>
<evidence type="ECO:0000313" key="7">
    <source>
        <dbReference type="EMBL" id="RJG18443.1"/>
    </source>
</evidence>
<dbReference type="Proteomes" id="UP000283734">
    <property type="component" value="Unassembled WGS sequence"/>
</dbReference>
<evidence type="ECO:0000313" key="8">
    <source>
        <dbReference type="Proteomes" id="UP000283734"/>
    </source>
</evidence>
<organism evidence="7 8">
    <name type="scientific">Alcanivorax profundi</name>
    <dbReference type="NCBI Taxonomy" id="2338368"/>
    <lineage>
        <taxon>Bacteria</taxon>
        <taxon>Pseudomonadati</taxon>
        <taxon>Pseudomonadota</taxon>
        <taxon>Gammaproteobacteria</taxon>
        <taxon>Oceanospirillales</taxon>
        <taxon>Alcanivoracaceae</taxon>
        <taxon>Alcanivorax</taxon>
    </lineage>
</organism>
<feature type="chain" id="PRO_5019131373" evidence="5">
    <location>
        <begin position="22"/>
        <end position="281"/>
    </location>
</feature>
<dbReference type="OrthoDB" id="9782700at2"/>
<dbReference type="SUPFAM" id="SSF50249">
    <property type="entry name" value="Nucleic acid-binding proteins"/>
    <property type="match status" value="1"/>
</dbReference>
<accession>A0A418XZK6</accession>
<dbReference type="GO" id="GO:0016874">
    <property type="term" value="F:ligase activity"/>
    <property type="evidence" value="ECO:0007669"/>
    <property type="project" value="UniProtKB-KW"/>
</dbReference>
<evidence type="ECO:0000256" key="3">
    <source>
        <dbReference type="ARBA" id="ARBA00022763"/>
    </source>
</evidence>
<evidence type="ECO:0000256" key="5">
    <source>
        <dbReference type="SAM" id="SignalP"/>
    </source>
</evidence>
<dbReference type="InterPro" id="IPR029319">
    <property type="entry name" value="DNA_ligase_OB"/>
</dbReference>
<reference evidence="7 8" key="1">
    <citation type="submission" date="2018-09" db="EMBL/GenBank/DDBJ databases">
        <title>Alcanivorax profundi sp. nov., isolated from 1000 m-depth seawater of the Mariana Trench.</title>
        <authorList>
            <person name="Liu J."/>
        </authorList>
    </citation>
    <scope>NUCLEOTIDE SEQUENCE [LARGE SCALE GENOMIC DNA]</scope>
    <source>
        <strain evidence="7 8">MTEO17</strain>
    </source>
</reference>
<gene>
    <name evidence="7" type="ORF">D4A39_08215</name>
</gene>
<dbReference type="CDD" id="cd08041">
    <property type="entry name" value="OBF_kDNA_ligase_like"/>
    <property type="match status" value="1"/>
</dbReference>
<proteinExistence type="predicted"/>
<keyword evidence="1 7" id="KW-0436">Ligase</keyword>
<keyword evidence="4" id="KW-0234">DNA repair</keyword>
<dbReference type="GO" id="GO:0006260">
    <property type="term" value="P:DNA replication"/>
    <property type="evidence" value="ECO:0007669"/>
    <property type="project" value="UniProtKB-KW"/>
</dbReference>
<evidence type="ECO:0000256" key="1">
    <source>
        <dbReference type="ARBA" id="ARBA00022598"/>
    </source>
</evidence>
<keyword evidence="3" id="KW-0227">DNA damage</keyword>
<dbReference type="PANTHER" id="PTHR47810:SF1">
    <property type="entry name" value="DNA LIGASE B"/>
    <property type="match status" value="1"/>
</dbReference>
<dbReference type="EMBL" id="QYYA01000002">
    <property type="protein sequence ID" value="RJG18443.1"/>
    <property type="molecule type" value="Genomic_DNA"/>
</dbReference>
<evidence type="ECO:0000259" key="6">
    <source>
        <dbReference type="Pfam" id="PF14743"/>
    </source>
</evidence>
<keyword evidence="2" id="KW-0235">DNA replication</keyword>
<protein>
    <submittedName>
        <fullName evidence="7">DNA ligase</fullName>
    </submittedName>
</protein>
<name>A0A418XZK6_9GAMM</name>
<dbReference type="Gene3D" id="2.40.50.140">
    <property type="entry name" value="Nucleic acid-binding proteins"/>
    <property type="match status" value="1"/>
</dbReference>
<dbReference type="RefSeq" id="WP_119917853.1">
    <property type="nucleotide sequence ID" value="NZ_QYYA01000002.1"/>
</dbReference>
<dbReference type="SUPFAM" id="SSF56091">
    <property type="entry name" value="DNA ligase/mRNA capping enzyme, catalytic domain"/>
    <property type="match status" value="1"/>
</dbReference>
<dbReference type="InterPro" id="IPR050326">
    <property type="entry name" value="NAD_dep_DNA_ligaseB"/>
</dbReference>